<dbReference type="Proteomes" id="UP000195880">
    <property type="component" value="Chromosome"/>
</dbReference>
<organism evidence="16 17">
    <name type="scientific">Streptomyces alboflavus</name>
    <dbReference type="NCBI Taxonomy" id="67267"/>
    <lineage>
        <taxon>Bacteria</taxon>
        <taxon>Bacillati</taxon>
        <taxon>Actinomycetota</taxon>
        <taxon>Actinomycetes</taxon>
        <taxon>Kitasatosporales</taxon>
        <taxon>Streptomycetaceae</taxon>
        <taxon>Streptomyces</taxon>
    </lineage>
</organism>
<dbReference type="InterPro" id="IPR037051">
    <property type="entry name" value="4-carb_acid_sugar_kinase_N_sf"/>
</dbReference>
<dbReference type="InterPro" id="IPR010737">
    <property type="entry name" value="4-carb_acid_sugar_kinase_N"/>
</dbReference>
<keyword evidence="5" id="KW-0067">ATP-binding</keyword>
<evidence type="ECO:0000256" key="9">
    <source>
        <dbReference type="ARBA" id="ARBA00037335"/>
    </source>
</evidence>
<dbReference type="InterPro" id="IPR042213">
    <property type="entry name" value="NBD_C_sf"/>
</dbReference>
<dbReference type="eggNOG" id="COG3395">
    <property type="taxonomic scope" value="Bacteria"/>
</dbReference>
<comment type="similarity">
    <text evidence="1">Belongs to the four-carbon acid sugar kinase family.</text>
</comment>
<accession>A0A1Z1W3U8</accession>
<keyword evidence="6" id="KW-0119">Carbohydrate metabolism</keyword>
<evidence type="ECO:0000256" key="8">
    <source>
        <dbReference type="ARBA" id="ARBA00036346"/>
    </source>
</evidence>
<comment type="function">
    <text evidence="9">Catalyzes the ATP-dependent phosphorylation of 3-oxo-tetronate to 3-oxo-tetronate 4-phosphate.</text>
</comment>
<proteinExistence type="inferred from homology"/>
<evidence type="ECO:0000256" key="6">
    <source>
        <dbReference type="ARBA" id="ARBA00023277"/>
    </source>
</evidence>
<keyword evidence="2" id="KW-0808">Transferase</keyword>
<feature type="compositionally biased region" description="Low complexity" evidence="13">
    <location>
        <begin position="386"/>
        <end position="411"/>
    </location>
</feature>
<evidence type="ECO:0000313" key="17">
    <source>
        <dbReference type="Proteomes" id="UP000195880"/>
    </source>
</evidence>
<dbReference type="AlphaFoldDB" id="A0A1Z1W3U8"/>
<feature type="compositionally biased region" description="Pro residues" evidence="13">
    <location>
        <begin position="440"/>
        <end position="460"/>
    </location>
</feature>
<dbReference type="InterPro" id="IPR050007">
    <property type="entry name" value="OtnK"/>
</dbReference>
<evidence type="ECO:0000259" key="14">
    <source>
        <dbReference type="Pfam" id="PF07005"/>
    </source>
</evidence>
<dbReference type="KEGG" id="salf:SMD44_00491"/>
<feature type="domain" description="Four-carbon acid sugar kinase N-terminal" evidence="14">
    <location>
        <begin position="2"/>
        <end position="228"/>
    </location>
</feature>
<comment type="catalytic activity">
    <reaction evidence="8">
        <text>3-dehydro-D-erythronate + ATP = 3-dehydro-4-O-phospho-D-erythronate + ADP + H(+)</text>
        <dbReference type="Rhea" id="RHEA:52556"/>
        <dbReference type="ChEBI" id="CHEBI:15378"/>
        <dbReference type="ChEBI" id="CHEBI:30616"/>
        <dbReference type="ChEBI" id="CHEBI:57958"/>
        <dbReference type="ChEBI" id="CHEBI:136593"/>
        <dbReference type="ChEBI" id="CHEBI:456216"/>
        <dbReference type="EC" id="2.7.1.217"/>
    </reaction>
</comment>
<evidence type="ECO:0000256" key="11">
    <source>
        <dbReference type="ARBA" id="ARBA00039461"/>
    </source>
</evidence>
<name>A0A1Z1W3U8_9ACTN</name>
<evidence type="ECO:0000256" key="1">
    <source>
        <dbReference type="ARBA" id="ARBA00005715"/>
    </source>
</evidence>
<evidence type="ECO:0000256" key="12">
    <source>
        <dbReference type="ARBA" id="ARBA00041377"/>
    </source>
</evidence>
<dbReference type="GO" id="GO:0016301">
    <property type="term" value="F:kinase activity"/>
    <property type="evidence" value="ECO:0007669"/>
    <property type="project" value="UniProtKB-KW"/>
</dbReference>
<feature type="domain" description="Four-carbon acid sugar kinase nucleotide binding" evidence="15">
    <location>
        <begin position="253"/>
        <end position="387"/>
    </location>
</feature>
<dbReference type="RefSeq" id="WP_335756057.1">
    <property type="nucleotide sequence ID" value="NZ_CP021748.1"/>
</dbReference>
<dbReference type="InterPro" id="IPR031475">
    <property type="entry name" value="NBD_C"/>
</dbReference>
<keyword evidence="3" id="KW-0547">Nucleotide-binding</keyword>
<dbReference type="EC" id="2.7.1.217" evidence="10"/>
<protein>
    <recommendedName>
        <fullName evidence="11">3-oxo-tetronate kinase</fullName>
        <ecNumber evidence="10">2.7.1.217</ecNumber>
    </recommendedName>
    <alternativeName>
        <fullName evidence="12">3-dehydrotetronate 4-kinase</fullName>
    </alternativeName>
</protein>
<evidence type="ECO:0000256" key="2">
    <source>
        <dbReference type="ARBA" id="ARBA00022679"/>
    </source>
</evidence>
<evidence type="ECO:0000313" key="16">
    <source>
        <dbReference type="EMBL" id="ARX81093.1"/>
    </source>
</evidence>
<evidence type="ECO:0000256" key="5">
    <source>
        <dbReference type="ARBA" id="ARBA00022840"/>
    </source>
</evidence>
<dbReference type="Pfam" id="PF07005">
    <property type="entry name" value="SBD_N"/>
    <property type="match status" value="1"/>
</dbReference>
<evidence type="ECO:0000259" key="15">
    <source>
        <dbReference type="Pfam" id="PF17042"/>
    </source>
</evidence>
<dbReference type="GO" id="GO:0005524">
    <property type="term" value="F:ATP binding"/>
    <property type="evidence" value="ECO:0007669"/>
    <property type="project" value="UniProtKB-KW"/>
</dbReference>
<dbReference type="SUPFAM" id="SSF142764">
    <property type="entry name" value="YgbK-like"/>
    <property type="match status" value="1"/>
</dbReference>
<dbReference type="Gene3D" id="3.40.50.10840">
    <property type="entry name" value="Putative sugar-binding, N-terminal domain"/>
    <property type="match status" value="1"/>
</dbReference>
<evidence type="ECO:0000256" key="13">
    <source>
        <dbReference type="SAM" id="MobiDB-lite"/>
    </source>
</evidence>
<sequence length="487" mass="49956">MLGVIADDVTGASDVALALRASGLRTVLYFGVPDADVAPTDGCEAVVVALKSRMAPPPYAVAESLGALRRLREHGVRQVYFKFCSTFDSTADGNIGPVLDALADALDAPAVLLTPSSPEHGRTQYEGQLFVNGVPLAESPMRHHPVTPMTDSSLPRLLRAQTDRPVELVRWGTVRAGADAVRAAVAEAAARGVRYLLADALDVDDLRALGHAAADAALTAGAAGLAGGLAHAAPGGALDTYEEKDPLAAWPAAVLSGSCSARTLQQLDVLRAQGRPVYRLDPVAEPDPAALAGRALDWYDALPPGSPAGAPVIHSSVGPGELHAVQRALGAERAAAVLEEATGRIAAGLVARGVRRVVAAGGETSGSVVAALGITGAWIGRAAAPACRGSAPRPAPASRCCSSPATSAPPTSWRPRRHRPGPNLPGPGPRLRKPLHDGPRTPPLPRPLPHPGTTPGPASHPRPYLSPSRRAPGSPGRPPSTRHPGPA</sequence>
<dbReference type="Gene3D" id="3.40.980.20">
    <property type="entry name" value="Four-carbon acid sugar kinase, nucleotide binding domain"/>
    <property type="match status" value="1"/>
</dbReference>
<comment type="catalytic activity">
    <reaction evidence="7">
        <text>3-dehydro-L-erythronate + ATP = 3-dehydro-4-O-phospho-L-erythronate + ADP + H(+)</text>
        <dbReference type="Rhea" id="RHEA:52552"/>
        <dbReference type="ChEBI" id="CHEBI:15378"/>
        <dbReference type="ChEBI" id="CHEBI:30616"/>
        <dbReference type="ChEBI" id="CHEBI:136592"/>
        <dbReference type="ChEBI" id="CHEBI:136670"/>
        <dbReference type="ChEBI" id="CHEBI:456216"/>
        <dbReference type="EC" id="2.7.1.217"/>
    </reaction>
</comment>
<dbReference type="EMBL" id="CP021748">
    <property type="protein sequence ID" value="ARX81093.1"/>
    <property type="molecule type" value="Genomic_DNA"/>
</dbReference>
<evidence type="ECO:0000256" key="3">
    <source>
        <dbReference type="ARBA" id="ARBA00022741"/>
    </source>
</evidence>
<reference evidence="16 17" key="1">
    <citation type="submission" date="2017-05" db="EMBL/GenBank/DDBJ databases">
        <title>Streptomyces alboflavus Genome sequencing and assembly.</title>
        <authorList>
            <person name="Wang Y."/>
            <person name="Du B."/>
            <person name="Ding Y."/>
            <person name="Liu H."/>
            <person name="Hou Q."/>
            <person name="Liu K."/>
            <person name="Wang C."/>
            <person name="Yao L."/>
        </authorList>
    </citation>
    <scope>NUCLEOTIDE SEQUENCE [LARGE SCALE GENOMIC DNA]</scope>
    <source>
        <strain evidence="16 17">MDJK44</strain>
    </source>
</reference>
<evidence type="ECO:0000256" key="7">
    <source>
        <dbReference type="ARBA" id="ARBA00035898"/>
    </source>
</evidence>
<gene>
    <name evidence="16" type="ORF">SMD44_00491</name>
</gene>
<feature type="region of interest" description="Disordered" evidence="13">
    <location>
        <begin position="386"/>
        <end position="487"/>
    </location>
</feature>
<dbReference type="NCBIfam" id="NF043035">
    <property type="entry name" value="OxoTetrKin"/>
    <property type="match status" value="1"/>
</dbReference>
<evidence type="ECO:0000256" key="4">
    <source>
        <dbReference type="ARBA" id="ARBA00022777"/>
    </source>
</evidence>
<keyword evidence="17" id="KW-1185">Reference proteome</keyword>
<keyword evidence="4" id="KW-0418">Kinase</keyword>
<evidence type="ECO:0000256" key="10">
    <source>
        <dbReference type="ARBA" id="ARBA00039095"/>
    </source>
</evidence>
<dbReference type="Pfam" id="PF17042">
    <property type="entry name" value="NBD_C"/>
    <property type="match status" value="1"/>
</dbReference>